<keyword evidence="3" id="KW-0067">ATP-binding</keyword>
<accession>A0A829YG97</accession>
<keyword evidence="6" id="KW-1185">Reference proteome</keyword>
<dbReference type="GO" id="GO:0005524">
    <property type="term" value="F:ATP binding"/>
    <property type="evidence" value="ECO:0007669"/>
    <property type="project" value="UniProtKB-KW"/>
</dbReference>
<reference evidence="6" key="1">
    <citation type="submission" date="2020-01" db="EMBL/GenBank/DDBJ databases">
        <title>'Steroidobacter agaridevorans' sp. nov., agar-degrading bacteria isolated from rhizosphere soils.</title>
        <authorList>
            <person name="Ikenaga M."/>
            <person name="Kataoka M."/>
            <person name="Murouchi A."/>
            <person name="Katsuragi S."/>
            <person name="Sakai M."/>
        </authorList>
    </citation>
    <scope>NUCLEOTIDE SEQUENCE [LARGE SCALE GENOMIC DNA]</scope>
    <source>
        <strain evidence="6">YU21-B</strain>
    </source>
</reference>
<dbReference type="EMBL" id="BLJN01000004">
    <property type="protein sequence ID" value="GFE82475.1"/>
    <property type="molecule type" value="Genomic_DNA"/>
</dbReference>
<dbReference type="InterPro" id="IPR027417">
    <property type="entry name" value="P-loop_NTPase"/>
</dbReference>
<proteinExistence type="inferred from homology"/>
<organism evidence="5 6">
    <name type="scientific">Steroidobacter agaridevorans</name>
    <dbReference type="NCBI Taxonomy" id="2695856"/>
    <lineage>
        <taxon>Bacteria</taxon>
        <taxon>Pseudomonadati</taxon>
        <taxon>Pseudomonadota</taxon>
        <taxon>Gammaproteobacteria</taxon>
        <taxon>Steroidobacterales</taxon>
        <taxon>Steroidobacteraceae</taxon>
        <taxon>Steroidobacter</taxon>
    </lineage>
</organism>
<protein>
    <submittedName>
        <fullName evidence="5">Transporter</fullName>
    </submittedName>
</protein>
<dbReference type="PANTHER" id="PTHR30121:SF12">
    <property type="entry name" value="TYPE IV SECRETION SYSTEM PROTEIN CAGE"/>
    <property type="match status" value="1"/>
</dbReference>
<feature type="domain" description="CagE TrbE VirB component of type IV transporter system central" evidence="4">
    <location>
        <begin position="188"/>
        <end position="398"/>
    </location>
</feature>
<dbReference type="Proteomes" id="UP000445000">
    <property type="component" value="Unassembled WGS sequence"/>
</dbReference>
<evidence type="ECO:0000256" key="3">
    <source>
        <dbReference type="ARBA" id="ARBA00022840"/>
    </source>
</evidence>
<gene>
    <name evidence="5" type="primary">virB4</name>
    <name evidence="5" type="ORF">GCM10011487_44750</name>
</gene>
<evidence type="ECO:0000259" key="4">
    <source>
        <dbReference type="Pfam" id="PF03135"/>
    </source>
</evidence>
<name>A0A829YG97_9GAMM</name>
<dbReference type="InterPro" id="IPR051162">
    <property type="entry name" value="T4SS_component"/>
</dbReference>
<keyword evidence="2" id="KW-0547">Nucleotide-binding</keyword>
<dbReference type="PANTHER" id="PTHR30121">
    <property type="entry name" value="UNCHARACTERIZED PROTEIN YJGR-RELATED"/>
    <property type="match status" value="1"/>
</dbReference>
<dbReference type="RefSeq" id="WP_161814118.1">
    <property type="nucleotide sequence ID" value="NZ_BLJN01000004.1"/>
</dbReference>
<evidence type="ECO:0000313" key="6">
    <source>
        <dbReference type="Proteomes" id="UP000445000"/>
    </source>
</evidence>
<evidence type="ECO:0000313" key="5">
    <source>
        <dbReference type="EMBL" id="GFE82475.1"/>
    </source>
</evidence>
<sequence>MNAVLSGSRSREAIALRCRLDPAIAARIPYCAHVAPEVVSTHAGDYVQAIRLTGISHETADDITIRSCHERLNVLLRSIASPKLALWTHVIRRRIREYPEGECRSLFARMLDTRYRARIEGEKLYVNELYVALVYRPLAGIGQGVLGRLISRSGSQNVRHEREDSLDACAKVRAAVLAALVDYEPATLGIYLRGAQPYSELLEYFSTLLTASSQLVPLPRGPLSNALGFVRPLIGAEAMEFRGPTHTRLGAMLGIKEYAARTGPYMFDGLLRAPMEFIFTQSFTFLTQAAGQAVISHRAHQFTSSGDYAESQGAELYGMLDAYASGEFVLGDHHASFLVLSDVFDGVDVDAARRLKQLNDRIADSLPLLQSSHMIMAREDLALESAYWAQLPGCFADRPRKAPVSSRNFCGMAPLHGFPAGRLIGNRWGAALAVFPTPAGTPFYFSLHSPDASGDAGDNGHVFVCGPTGSGKTVFLGFVIAALQKFGVTQIVIDKDRGLQLLVRALDGEYLALYAGCPTGFNPLQLPPTPANVDFLRQWLLMLGEPRNVQEETDLYEALRGTLALPEPDRKLSRLIEFLDSTEPGGVWLRMTRWCASQRGEYAWVFDNDADLLLPRLGAPDLLGIDVTAILNHPLIRTPVAAYLLHLIAGLLDGRRLVCFLEEFSSLLNAPVFAGLARDGLRGWRKLEGNLVLCAQSPHDVVQSEIAHTLVEGVGECIYFPNANGAREDYVEKFGCTEREFALIREGMVGARQFLVKQARGSVVCSLDLRGFNEELTVISGRARTVAVAEALMREIGNSSDQWLPAFLDRVRAGDL</sequence>
<comment type="similarity">
    <text evidence="1">Belongs to the TrbE/VirB4 family.</text>
</comment>
<evidence type="ECO:0000256" key="1">
    <source>
        <dbReference type="ARBA" id="ARBA00006512"/>
    </source>
</evidence>
<dbReference type="SUPFAM" id="SSF52540">
    <property type="entry name" value="P-loop containing nucleoside triphosphate hydrolases"/>
    <property type="match status" value="1"/>
</dbReference>
<comment type="caution">
    <text evidence="5">The sequence shown here is derived from an EMBL/GenBank/DDBJ whole genome shotgun (WGS) entry which is preliminary data.</text>
</comment>
<dbReference type="AlphaFoldDB" id="A0A829YG97"/>
<dbReference type="Gene3D" id="3.40.50.300">
    <property type="entry name" value="P-loop containing nucleotide triphosphate hydrolases"/>
    <property type="match status" value="2"/>
</dbReference>
<evidence type="ECO:0000256" key="2">
    <source>
        <dbReference type="ARBA" id="ARBA00022741"/>
    </source>
</evidence>
<dbReference type="Pfam" id="PF03135">
    <property type="entry name" value="CagE_TrbE_VirB"/>
    <property type="match status" value="1"/>
</dbReference>
<dbReference type="InterPro" id="IPR018145">
    <property type="entry name" value="CagE_TrbE_VirB_cntrl_dom"/>
</dbReference>